<dbReference type="PANTHER" id="PTHR11786:SF0">
    <property type="entry name" value="ARYLAMINE N-ACETYLTRANSFERASE 4-RELATED"/>
    <property type="match status" value="1"/>
</dbReference>
<protein>
    <recommendedName>
        <fullName evidence="5">Arylamine N-acetyltransferase</fullName>
    </recommendedName>
</protein>
<organism evidence="3 4">
    <name type="scientific">Halteria grandinella</name>
    <dbReference type="NCBI Taxonomy" id="5974"/>
    <lineage>
        <taxon>Eukaryota</taxon>
        <taxon>Sar</taxon>
        <taxon>Alveolata</taxon>
        <taxon>Ciliophora</taxon>
        <taxon>Intramacronucleata</taxon>
        <taxon>Spirotrichea</taxon>
        <taxon>Stichotrichia</taxon>
        <taxon>Sporadotrichida</taxon>
        <taxon>Halteriidae</taxon>
        <taxon>Halteria</taxon>
    </lineage>
</organism>
<evidence type="ECO:0000256" key="1">
    <source>
        <dbReference type="ARBA" id="ARBA00006547"/>
    </source>
</evidence>
<comment type="similarity">
    <text evidence="1 2">Belongs to the arylamine N-acetyltransferase family.</text>
</comment>
<dbReference type="SUPFAM" id="SSF54001">
    <property type="entry name" value="Cysteine proteinases"/>
    <property type="match status" value="1"/>
</dbReference>
<evidence type="ECO:0000313" key="4">
    <source>
        <dbReference type="Proteomes" id="UP000785679"/>
    </source>
</evidence>
<dbReference type="InterPro" id="IPR001447">
    <property type="entry name" value="Arylamine_N-AcTrfase"/>
</dbReference>
<proteinExistence type="inferred from homology"/>
<dbReference type="Pfam" id="PF00797">
    <property type="entry name" value="Acetyltransf_2"/>
    <property type="match status" value="1"/>
</dbReference>
<dbReference type="EMBL" id="RRYP01012478">
    <property type="protein sequence ID" value="TNV77080.1"/>
    <property type="molecule type" value="Genomic_DNA"/>
</dbReference>
<evidence type="ECO:0008006" key="5">
    <source>
        <dbReference type="Google" id="ProtNLM"/>
    </source>
</evidence>
<dbReference type="PANTHER" id="PTHR11786">
    <property type="entry name" value="N-HYDROXYARYLAMINE O-ACETYLTRANSFERASE"/>
    <property type="match status" value="1"/>
</dbReference>
<dbReference type="InterPro" id="IPR053710">
    <property type="entry name" value="Arylamine_NAT_domain_sf"/>
</dbReference>
<dbReference type="AlphaFoldDB" id="A0A8J8NMZ7"/>
<dbReference type="Gene3D" id="3.30.2140.20">
    <property type="match status" value="1"/>
</dbReference>
<dbReference type="Proteomes" id="UP000785679">
    <property type="component" value="Unassembled WGS sequence"/>
</dbReference>
<reference evidence="3" key="1">
    <citation type="submission" date="2019-06" db="EMBL/GenBank/DDBJ databases">
        <authorList>
            <person name="Zheng W."/>
        </authorList>
    </citation>
    <scope>NUCLEOTIDE SEQUENCE</scope>
    <source>
        <strain evidence="3">QDHG01</strain>
    </source>
</reference>
<dbReference type="PRINTS" id="PR01543">
    <property type="entry name" value="ANATRNSFRASE"/>
</dbReference>
<keyword evidence="4" id="KW-1185">Reference proteome</keyword>
<gene>
    <name evidence="3" type="ORF">FGO68_gene15537</name>
</gene>
<evidence type="ECO:0000256" key="2">
    <source>
        <dbReference type="RuleBase" id="RU003452"/>
    </source>
</evidence>
<keyword evidence="2" id="KW-0012">Acyltransferase</keyword>
<keyword evidence="2" id="KW-0808">Transferase</keyword>
<sequence length="229" mass="27110">MNFTRKCVYRQDLNSPQQRKLYTSSQISYLKNKKPLPIDLDALIERMCTKDQGGMCYEHDLLIYYLLKHVGFDVSFIEVDHSSLQRLWNPKVVSSHSFVFVELNGASYLLDPGLGFRGYRYPIEFDPSKDLNEVYLLESNYQKRLFTTEAMIPARDSRLFTAKRFEEGVLLTMFIKDADEFVAFRKEFKLGRLVEKHFYKNYEEFREDTLKLIGIQFPSREEVIAKVYE</sequence>
<dbReference type="OrthoDB" id="3349226at2759"/>
<name>A0A8J8NMZ7_HALGN</name>
<evidence type="ECO:0000313" key="3">
    <source>
        <dbReference type="EMBL" id="TNV77080.1"/>
    </source>
</evidence>
<dbReference type="GO" id="GO:0016407">
    <property type="term" value="F:acetyltransferase activity"/>
    <property type="evidence" value="ECO:0007669"/>
    <property type="project" value="InterPro"/>
</dbReference>
<comment type="caution">
    <text evidence="3">The sequence shown here is derived from an EMBL/GenBank/DDBJ whole genome shotgun (WGS) entry which is preliminary data.</text>
</comment>
<accession>A0A8J8NMZ7</accession>
<dbReference type="InterPro" id="IPR038765">
    <property type="entry name" value="Papain-like_cys_pep_sf"/>
</dbReference>